<name>A0A0F9ISK4_9ZZZZ</name>
<feature type="compositionally biased region" description="Basic and acidic residues" evidence="1">
    <location>
        <begin position="607"/>
        <end position="649"/>
    </location>
</feature>
<proteinExistence type="predicted"/>
<gene>
    <name evidence="2" type="ORF">LCGC14_1841710</name>
</gene>
<accession>A0A0F9ISK4</accession>
<organism evidence="2">
    <name type="scientific">marine sediment metagenome</name>
    <dbReference type="NCBI Taxonomy" id="412755"/>
    <lineage>
        <taxon>unclassified sequences</taxon>
        <taxon>metagenomes</taxon>
        <taxon>ecological metagenomes</taxon>
    </lineage>
</organism>
<evidence type="ECO:0000256" key="1">
    <source>
        <dbReference type="SAM" id="MobiDB-lite"/>
    </source>
</evidence>
<reference evidence="2" key="1">
    <citation type="journal article" date="2015" name="Nature">
        <title>Complex archaea that bridge the gap between prokaryotes and eukaryotes.</title>
        <authorList>
            <person name="Spang A."/>
            <person name="Saw J.H."/>
            <person name="Jorgensen S.L."/>
            <person name="Zaremba-Niedzwiedzka K."/>
            <person name="Martijn J."/>
            <person name="Lind A.E."/>
            <person name="van Eijk R."/>
            <person name="Schleper C."/>
            <person name="Guy L."/>
            <person name="Ettema T.J."/>
        </authorList>
    </citation>
    <scope>NUCLEOTIDE SEQUENCE</scope>
</reference>
<feature type="non-terminal residue" evidence="2">
    <location>
        <position position="1"/>
    </location>
</feature>
<feature type="compositionally biased region" description="Basic and acidic residues" evidence="1">
    <location>
        <begin position="694"/>
        <end position="707"/>
    </location>
</feature>
<feature type="compositionally biased region" description="Basic and acidic residues" evidence="1">
    <location>
        <begin position="578"/>
        <end position="592"/>
    </location>
</feature>
<feature type="region of interest" description="Disordered" evidence="1">
    <location>
        <begin position="1"/>
        <end position="31"/>
    </location>
</feature>
<feature type="region of interest" description="Disordered" evidence="1">
    <location>
        <begin position="478"/>
        <end position="707"/>
    </location>
</feature>
<feature type="compositionally biased region" description="Acidic residues" evidence="1">
    <location>
        <begin position="12"/>
        <end position="31"/>
    </location>
</feature>
<feature type="compositionally biased region" description="Polar residues" evidence="1">
    <location>
        <begin position="650"/>
        <end position="660"/>
    </location>
</feature>
<evidence type="ECO:0000313" key="2">
    <source>
        <dbReference type="EMBL" id="KKL96715.1"/>
    </source>
</evidence>
<dbReference type="EMBL" id="LAZR01018358">
    <property type="protein sequence ID" value="KKL96715.1"/>
    <property type="molecule type" value="Genomic_DNA"/>
</dbReference>
<comment type="caution">
    <text evidence="2">The sequence shown here is derived from an EMBL/GenBank/DDBJ whole genome shotgun (WGS) entry which is preliminary data.</text>
</comment>
<protein>
    <submittedName>
        <fullName evidence="2">Uncharacterized protein</fullName>
    </submittedName>
</protein>
<dbReference type="AlphaFoldDB" id="A0A0F9ISK4"/>
<feature type="compositionally biased region" description="Gly residues" evidence="1">
    <location>
        <begin position="1"/>
        <end position="11"/>
    </location>
</feature>
<sequence>DVTPAEGGGGAEGEEEFGEEPGFEGEGFEMPEEEPALAAYTKITPGVLQKLAENKIKMGEVSPTTGKTNTISLGEGKYVCLDTGTKYKLSYLTNTDTKDVWAQWEWKPVRHNKCASCSRAKQRFAKALSAIDITEAKFNELDLEEKIKTIVRLKEARAIPVVKTADKEGSVVQDYKVAFGGYGDKFPIESCIEKLSRRFGENAIALSGPCEGKPLADCVCNKLKSADIYTDRVAIKLAENWADTSGDEDCITDQVRAGYPLRTAASICDVLKMAVAGPEDMLADQIGEEPVIDDGIREEPIIDNGIGEEVDPFESVDEIGEEEGTVSIDIPIELAEQLGEQLDVALGEEIPGEEIPGEEIPGEEPLGGEAEIDKEIPGEAPIEEISPDGFGETKPALEGEEFGGEAPIEQENLGIPENNEGVSGLIVNDHTKDNVEETDGYSLGEATNMNSKVGGIGKITMDLSSVVNVINKKADAIQQEKAQDSKDIGSYTAGPEGSKMGHENETIPSAGKPSIPRDKSLMGDEAPDLNPQDGPQPEIPSSNATMGHEDEVGLSGGDARYTGGDKSQGKTELASSEEITKEAEELELEHMRGFGSSRDSLSRLAKRILEAGEKKLAPKEPVAKDPDIQPIKDDGTIGNEDKFDAKEPTNTEGSATQSLQGHEGETLGNAPKSPADHPNVATGDAQMGQEELDSEKTTKDKGTVIAHSDSKSEAYRVAARMLGAKLIEANSLQSKVEELLAYKPAQIKDFEKAIFAGKKGLDTVTDGMSQAVVINETSNVRDSQNDLSTKLASLFSLEKRNVLADEDETIQLRRAFNK</sequence>